<dbReference type="Proteomes" id="UP000324222">
    <property type="component" value="Unassembled WGS sequence"/>
</dbReference>
<proteinExistence type="predicted"/>
<evidence type="ECO:0000313" key="2">
    <source>
        <dbReference type="Proteomes" id="UP000324222"/>
    </source>
</evidence>
<dbReference type="EMBL" id="VSRR010000022">
    <property type="protein sequence ID" value="MPC08226.1"/>
    <property type="molecule type" value="Genomic_DNA"/>
</dbReference>
<dbReference type="AlphaFoldDB" id="A0A5B7CIL5"/>
<organism evidence="1 2">
    <name type="scientific">Portunus trituberculatus</name>
    <name type="common">Swimming crab</name>
    <name type="synonym">Neptunus trituberculatus</name>
    <dbReference type="NCBI Taxonomy" id="210409"/>
    <lineage>
        <taxon>Eukaryota</taxon>
        <taxon>Metazoa</taxon>
        <taxon>Ecdysozoa</taxon>
        <taxon>Arthropoda</taxon>
        <taxon>Crustacea</taxon>
        <taxon>Multicrustacea</taxon>
        <taxon>Malacostraca</taxon>
        <taxon>Eumalacostraca</taxon>
        <taxon>Eucarida</taxon>
        <taxon>Decapoda</taxon>
        <taxon>Pleocyemata</taxon>
        <taxon>Brachyura</taxon>
        <taxon>Eubrachyura</taxon>
        <taxon>Portunoidea</taxon>
        <taxon>Portunidae</taxon>
        <taxon>Portuninae</taxon>
        <taxon>Portunus</taxon>
    </lineage>
</organism>
<gene>
    <name evidence="1" type="ORF">E2C01_000803</name>
</gene>
<keyword evidence="2" id="KW-1185">Reference proteome</keyword>
<comment type="caution">
    <text evidence="1">The sequence shown here is derived from an EMBL/GenBank/DDBJ whole genome shotgun (WGS) entry which is preliminary data.</text>
</comment>
<sequence>MSKKLHSWRRKSSVLCNTRKSMSAWQLQHTTQPRAHNAKIYPPRVAAKHTRQQTPTKLQGLNEGDAGTLLNEKYQLRSSPAHTSPHLQSVILEELQHGHQIMSVHSVGLSVLWQRRSTRGGGAGACGDP</sequence>
<evidence type="ECO:0000313" key="1">
    <source>
        <dbReference type="EMBL" id="MPC08226.1"/>
    </source>
</evidence>
<reference evidence="1 2" key="1">
    <citation type="submission" date="2019-05" db="EMBL/GenBank/DDBJ databases">
        <title>Another draft genome of Portunus trituberculatus and its Hox gene families provides insights of decapod evolution.</title>
        <authorList>
            <person name="Jeong J.-H."/>
            <person name="Song I."/>
            <person name="Kim S."/>
            <person name="Choi T."/>
            <person name="Kim D."/>
            <person name="Ryu S."/>
            <person name="Kim W."/>
        </authorList>
    </citation>
    <scope>NUCLEOTIDE SEQUENCE [LARGE SCALE GENOMIC DNA]</scope>
    <source>
        <tissue evidence="1">Muscle</tissue>
    </source>
</reference>
<name>A0A5B7CIL5_PORTR</name>
<protein>
    <submittedName>
        <fullName evidence="1">Uncharacterized protein</fullName>
    </submittedName>
</protein>
<accession>A0A5B7CIL5</accession>